<dbReference type="NCBIfam" id="TIGR04350">
    <property type="entry name" value="C_S_lyase_PatB"/>
    <property type="match status" value="1"/>
</dbReference>
<evidence type="ECO:0000256" key="2">
    <source>
        <dbReference type="ARBA" id="ARBA00012224"/>
    </source>
</evidence>
<keyword evidence="3" id="KW-0663">Pyridoxal phosphate</keyword>
<dbReference type="Gene3D" id="3.40.640.10">
    <property type="entry name" value="Type I PLP-dependent aspartate aminotransferase-like (Major domain)"/>
    <property type="match status" value="1"/>
</dbReference>
<sequence>MTQYRFDFDTIIDRSNTASEKWDKYRGRDIIPLWVADMDFRSPPAVIQALHERVEHGVFGYTHPPAELVEAVRDALRSDYGWEVPPEWIVWLPGLVCGLNVLCRAVGGAGDEVVTFTPIYPPFMSSPGLSDRSLVKVPLQLRDGRWVPDLEALERAITPRSRLLLLCSPHNPVGRVWSAEELAQFVAVAERHNLVIGSDDIHAGLVLDDEKRHIPIATLSPEAARRTITLLAPSKTYNIPGLGCSFAVIGDPTLRRDFRTAMGRIVPHVNTLGYTAALAAYRDGEEWRQELVAYLRGNRDLVTAEISTMPGLSLTPAEATYLAWIDARATGIPEPARFFEEAGVGLSDGADFGAPGFVRLNFGCSRPLLVEALGRMRKALAEFRRKQA</sequence>
<dbReference type="Proteomes" id="UP000057609">
    <property type="component" value="Chromosome"/>
</dbReference>
<dbReference type="GO" id="GO:0047804">
    <property type="term" value="F:cysteine-S-conjugate beta-lyase activity"/>
    <property type="evidence" value="ECO:0007669"/>
    <property type="project" value="UniProtKB-EC"/>
</dbReference>
<evidence type="ECO:0000256" key="4">
    <source>
        <dbReference type="ARBA" id="ARBA00023239"/>
    </source>
</evidence>
<dbReference type="SUPFAM" id="SSF53383">
    <property type="entry name" value="PLP-dependent transferases"/>
    <property type="match status" value="1"/>
</dbReference>
<dbReference type="InterPro" id="IPR027619">
    <property type="entry name" value="C-S_lyase_PatB-like"/>
</dbReference>
<gene>
    <name evidence="7" type="ORF">GPICK_07520</name>
</gene>
<dbReference type="KEGG" id="gpi:GPICK_07520"/>
<dbReference type="EC" id="4.4.1.13" evidence="2"/>
<dbReference type="InterPro" id="IPR015421">
    <property type="entry name" value="PyrdxlP-dep_Trfase_major"/>
</dbReference>
<dbReference type="InterPro" id="IPR051798">
    <property type="entry name" value="Class-II_PLP-Dep_Aminotrans"/>
</dbReference>
<protein>
    <recommendedName>
        <fullName evidence="2">cysteine-S-conjugate beta-lyase</fullName>
        <ecNumber evidence="2">4.4.1.13</ecNumber>
    </recommendedName>
</protein>
<accession>A0A0B5BGP8</accession>
<evidence type="ECO:0000259" key="6">
    <source>
        <dbReference type="Pfam" id="PF00155"/>
    </source>
</evidence>
<reference evidence="7 8" key="1">
    <citation type="journal article" date="2015" name="Genome Announc.">
        <title>Complete Genome of Geobacter pickeringii G13T, a Metal-Reducing Isolate from Sedimentary Kaolin Deposits.</title>
        <authorList>
            <person name="Badalamenti J.P."/>
            <person name="Bond D.R."/>
        </authorList>
    </citation>
    <scope>NUCLEOTIDE SEQUENCE [LARGE SCALE GENOMIC DNA]</scope>
    <source>
        <strain evidence="7 8">G13</strain>
    </source>
</reference>
<dbReference type="STRING" id="345632.GPICK_07520"/>
<dbReference type="HOGENOM" id="CLU_017584_15_0_7"/>
<dbReference type="RefSeq" id="WP_039741823.1">
    <property type="nucleotide sequence ID" value="NZ_CP009788.1"/>
</dbReference>
<keyword evidence="8" id="KW-1185">Reference proteome</keyword>
<dbReference type="InterPro" id="IPR004839">
    <property type="entry name" value="Aminotransferase_I/II_large"/>
</dbReference>
<evidence type="ECO:0000313" key="7">
    <source>
        <dbReference type="EMBL" id="AJE03226.1"/>
    </source>
</evidence>
<keyword evidence="7" id="KW-0808">Transferase</keyword>
<dbReference type="CDD" id="cd00609">
    <property type="entry name" value="AAT_like"/>
    <property type="match status" value="1"/>
</dbReference>
<keyword evidence="4" id="KW-0456">Lyase</keyword>
<dbReference type="PANTHER" id="PTHR43525:SF1">
    <property type="entry name" value="PROTEIN MALY"/>
    <property type="match status" value="1"/>
</dbReference>
<dbReference type="Pfam" id="PF00155">
    <property type="entry name" value="Aminotran_1_2"/>
    <property type="match status" value="1"/>
</dbReference>
<dbReference type="EMBL" id="CP009788">
    <property type="protein sequence ID" value="AJE03226.1"/>
    <property type="molecule type" value="Genomic_DNA"/>
</dbReference>
<dbReference type="InterPro" id="IPR015422">
    <property type="entry name" value="PyrdxlP-dep_Trfase_small"/>
</dbReference>
<evidence type="ECO:0000313" key="8">
    <source>
        <dbReference type="Proteomes" id="UP000057609"/>
    </source>
</evidence>
<dbReference type="OrthoDB" id="9803354at2"/>
<proteinExistence type="inferred from homology"/>
<dbReference type="Gene3D" id="3.90.1150.10">
    <property type="entry name" value="Aspartate Aminotransferase, domain 1"/>
    <property type="match status" value="1"/>
</dbReference>
<dbReference type="PANTHER" id="PTHR43525">
    <property type="entry name" value="PROTEIN MALY"/>
    <property type="match status" value="1"/>
</dbReference>
<name>A0A0B5BGP8_9BACT</name>
<keyword evidence="7" id="KW-0032">Aminotransferase</keyword>
<evidence type="ECO:0000256" key="1">
    <source>
        <dbReference type="ARBA" id="ARBA00001933"/>
    </source>
</evidence>
<organism evidence="7 8">
    <name type="scientific">Geobacter pickeringii</name>
    <dbReference type="NCBI Taxonomy" id="345632"/>
    <lineage>
        <taxon>Bacteria</taxon>
        <taxon>Pseudomonadati</taxon>
        <taxon>Thermodesulfobacteriota</taxon>
        <taxon>Desulfuromonadia</taxon>
        <taxon>Geobacterales</taxon>
        <taxon>Geobacteraceae</taxon>
        <taxon>Geobacter</taxon>
    </lineage>
</organism>
<dbReference type="GO" id="GO:0008483">
    <property type="term" value="F:transaminase activity"/>
    <property type="evidence" value="ECO:0007669"/>
    <property type="project" value="UniProtKB-KW"/>
</dbReference>
<evidence type="ECO:0000256" key="3">
    <source>
        <dbReference type="ARBA" id="ARBA00022898"/>
    </source>
</evidence>
<dbReference type="GO" id="GO:0030170">
    <property type="term" value="F:pyridoxal phosphate binding"/>
    <property type="evidence" value="ECO:0007669"/>
    <property type="project" value="InterPro"/>
</dbReference>
<evidence type="ECO:0000256" key="5">
    <source>
        <dbReference type="ARBA" id="ARBA00037974"/>
    </source>
</evidence>
<dbReference type="InterPro" id="IPR015424">
    <property type="entry name" value="PyrdxlP-dep_Trfase"/>
</dbReference>
<dbReference type="AlphaFoldDB" id="A0A0B5BGP8"/>
<comment type="cofactor">
    <cofactor evidence="1">
        <name>pyridoxal 5'-phosphate</name>
        <dbReference type="ChEBI" id="CHEBI:597326"/>
    </cofactor>
</comment>
<comment type="similarity">
    <text evidence="5">Belongs to the class-II pyridoxal-phosphate-dependent aminotransferase family. MalY/PatB cystathionine beta-lyase subfamily.</text>
</comment>
<feature type="domain" description="Aminotransferase class I/classII large" evidence="6">
    <location>
        <begin position="29"/>
        <end position="374"/>
    </location>
</feature>